<dbReference type="KEGG" id="sbd:ATN00_04460"/>
<dbReference type="AlphaFoldDB" id="A0A0S3EUY8"/>
<keyword evidence="1" id="KW-1133">Transmembrane helix</keyword>
<dbReference type="STRING" id="1332080.ATN00_01865"/>
<feature type="transmembrane region" description="Helical" evidence="1">
    <location>
        <begin position="148"/>
        <end position="170"/>
    </location>
</feature>
<dbReference type="Proteomes" id="UP000056968">
    <property type="component" value="Chromosome"/>
</dbReference>
<dbReference type="EMBL" id="CP013264">
    <property type="protein sequence ID" value="ALR19238.1"/>
    <property type="molecule type" value="Genomic_DNA"/>
</dbReference>
<dbReference type="KEGG" id="sbd:ATN00_01865"/>
<evidence type="ECO:0000256" key="1">
    <source>
        <dbReference type="SAM" id="Phobius"/>
    </source>
</evidence>
<protein>
    <recommendedName>
        <fullName evidence="5">HdeD family acid-resistance protein</fullName>
    </recommendedName>
</protein>
<evidence type="ECO:0008006" key="5">
    <source>
        <dbReference type="Google" id="ProtNLM"/>
    </source>
</evidence>
<feature type="transmembrane region" description="Helical" evidence="1">
    <location>
        <begin position="28"/>
        <end position="48"/>
    </location>
</feature>
<dbReference type="InterPro" id="IPR005325">
    <property type="entry name" value="DUF308_memb"/>
</dbReference>
<accession>A0A0S3EUY8</accession>
<evidence type="ECO:0000313" key="2">
    <source>
        <dbReference type="EMBL" id="ALR19238.1"/>
    </source>
</evidence>
<evidence type="ECO:0000313" key="3">
    <source>
        <dbReference type="EMBL" id="ALR19669.1"/>
    </source>
</evidence>
<dbReference type="EMBL" id="CP013264">
    <property type="protein sequence ID" value="ALR19669.1"/>
    <property type="molecule type" value="Genomic_DNA"/>
</dbReference>
<evidence type="ECO:0000313" key="4">
    <source>
        <dbReference type="Proteomes" id="UP000056968"/>
    </source>
</evidence>
<dbReference type="GO" id="GO:0005886">
    <property type="term" value="C:plasma membrane"/>
    <property type="evidence" value="ECO:0007669"/>
    <property type="project" value="TreeGrafter"/>
</dbReference>
<reference evidence="2 4" key="1">
    <citation type="submission" date="2015-11" db="EMBL/GenBank/DDBJ databases">
        <title>A Two-component Flavoprotein Monooxygenase System MeaXY Responsible for para-Hydroxylation of 2-Methyl-6-ethylaniline and 2,6-Diethylaniline in Sphingobium baderi DE-13.</title>
        <authorList>
            <person name="Cheng M."/>
            <person name="Meng Q."/>
            <person name="Yang Y."/>
            <person name="Chu C."/>
            <person name="Yan X."/>
            <person name="He J."/>
            <person name="Li S."/>
        </authorList>
    </citation>
    <scope>NUCLEOTIDE SEQUENCE [LARGE SCALE GENOMIC DNA]</scope>
    <source>
        <strain evidence="2 4">DE-13</strain>
    </source>
</reference>
<dbReference type="RefSeq" id="WP_062061365.1">
    <property type="nucleotide sequence ID" value="NZ_CP013264.1"/>
</dbReference>
<keyword evidence="4" id="KW-1185">Reference proteome</keyword>
<feature type="transmembrane region" description="Helical" evidence="1">
    <location>
        <begin position="176"/>
        <end position="199"/>
    </location>
</feature>
<dbReference type="InterPro" id="IPR052712">
    <property type="entry name" value="Acid_resist_chaperone_HdeD"/>
</dbReference>
<sequence length="213" mass="22413">MTSISATVPHAGAGSDARTGVPLLNHNWGWFVVRGVLALSLGVVAFLFPVSALFAFTMVFAAYAGADGLLSTIAGVRGATRKEERWWTLILRGIIGVAVAVLFVLMPFVATASYALATLSVLSAWAILTGVLEIAAAIRLRKEIEGEWLLALSGVLSLLLGIAVPVALYMNPPATILSVAWAIAIYAVIAGVVLIGFGLRLRQRPEETKGETA</sequence>
<dbReference type="OrthoDB" id="193343at2"/>
<name>A0A0S3EUY8_9SPHN</name>
<keyword evidence="1" id="KW-0812">Transmembrane</keyword>
<feature type="transmembrane region" description="Helical" evidence="1">
    <location>
        <begin position="86"/>
        <end position="108"/>
    </location>
</feature>
<organism evidence="2 4">
    <name type="scientific">Sphingobium baderi</name>
    <dbReference type="NCBI Taxonomy" id="1332080"/>
    <lineage>
        <taxon>Bacteria</taxon>
        <taxon>Pseudomonadati</taxon>
        <taxon>Pseudomonadota</taxon>
        <taxon>Alphaproteobacteria</taxon>
        <taxon>Sphingomonadales</taxon>
        <taxon>Sphingomonadaceae</taxon>
        <taxon>Sphingobium</taxon>
    </lineage>
</organism>
<dbReference type="PANTHER" id="PTHR34989">
    <property type="entry name" value="PROTEIN HDED"/>
    <property type="match status" value="1"/>
</dbReference>
<dbReference type="Pfam" id="PF03729">
    <property type="entry name" value="DUF308"/>
    <property type="match status" value="2"/>
</dbReference>
<dbReference type="PANTHER" id="PTHR34989:SF1">
    <property type="entry name" value="PROTEIN HDED"/>
    <property type="match status" value="1"/>
</dbReference>
<feature type="transmembrane region" description="Helical" evidence="1">
    <location>
        <begin position="114"/>
        <end position="136"/>
    </location>
</feature>
<proteinExistence type="predicted"/>
<keyword evidence="1" id="KW-0472">Membrane</keyword>
<feature type="transmembrane region" description="Helical" evidence="1">
    <location>
        <begin position="54"/>
        <end position="74"/>
    </location>
</feature>
<gene>
    <name evidence="2" type="ORF">ATN00_01865</name>
    <name evidence="3" type="ORF">ATN00_04460</name>
</gene>